<reference evidence="2" key="1">
    <citation type="submission" date="2016-10" db="EMBL/GenBank/DDBJ databases">
        <authorList>
            <person name="Varghese N."/>
            <person name="Submissions S."/>
        </authorList>
    </citation>
    <scope>NUCLEOTIDE SEQUENCE [LARGE SCALE GENOMIC DNA]</scope>
    <source>
        <strain evidence="2">Jip14</strain>
    </source>
</reference>
<evidence type="ECO:0000313" key="2">
    <source>
        <dbReference type="Proteomes" id="UP000198916"/>
    </source>
</evidence>
<dbReference type="STRING" id="332977.SAMN05421740_104372"/>
<accession>A0A1H7PHG7</accession>
<name>A0A1H7PHG7_9SPHI</name>
<sequence>MCILASIMLTRLLYFLALIAYINTIFHQDGHIHGDDSCQVIDGTPLVEIFLEDLLDIPCAGQENKRESDFQYDDYRPASSKWISIPPPKEHIELNPLPIVDIFNQQLRLGLNTKISHLIGYYAFLFRLKPF</sequence>
<protein>
    <submittedName>
        <fullName evidence="1">Uncharacterized protein</fullName>
    </submittedName>
</protein>
<evidence type="ECO:0000313" key="1">
    <source>
        <dbReference type="EMBL" id="SEL35076.1"/>
    </source>
</evidence>
<proteinExistence type="predicted"/>
<dbReference type="AlphaFoldDB" id="A0A1H7PHG7"/>
<gene>
    <name evidence="1" type="ORF">SAMN05421740_104372</name>
</gene>
<dbReference type="EMBL" id="FNZR01000004">
    <property type="protein sequence ID" value="SEL35076.1"/>
    <property type="molecule type" value="Genomic_DNA"/>
</dbReference>
<keyword evidence="2" id="KW-1185">Reference proteome</keyword>
<dbReference type="Proteomes" id="UP000198916">
    <property type="component" value="Unassembled WGS sequence"/>
</dbReference>
<organism evidence="1 2">
    <name type="scientific">Parapedobacter koreensis</name>
    <dbReference type="NCBI Taxonomy" id="332977"/>
    <lineage>
        <taxon>Bacteria</taxon>
        <taxon>Pseudomonadati</taxon>
        <taxon>Bacteroidota</taxon>
        <taxon>Sphingobacteriia</taxon>
        <taxon>Sphingobacteriales</taxon>
        <taxon>Sphingobacteriaceae</taxon>
        <taxon>Parapedobacter</taxon>
    </lineage>
</organism>